<dbReference type="GO" id="GO:0004888">
    <property type="term" value="F:transmembrane signaling receptor activity"/>
    <property type="evidence" value="ECO:0007669"/>
    <property type="project" value="TreeGrafter"/>
</dbReference>
<dbReference type="GO" id="GO:0009897">
    <property type="term" value="C:external side of plasma membrane"/>
    <property type="evidence" value="ECO:0007669"/>
    <property type="project" value="TreeGrafter"/>
</dbReference>
<dbReference type="Pfam" id="PF13927">
    <property type="entry name" value="Ig_3"/>
    <property type="match status" value="1"/>
</dbReference>
<comment type="subcellular location">
    <subcellularLocation>
        <location evidence="1">Cell membrane</location>
    </subcellularLocation>
</comment>
<dbReference type="InterPro" id="IPR003598">
    <property type="entry name" value="Ig_sub2"/>
</dbReference>
<dbReference type="InterPro" id="IPR050488">
    <property type="entry name" value="Ig_Fc_receptor"/>
</dbReference>
<name>A0A8J6KQH8_MICOH</name>
<keyword evidence="8" id="KW-0812">Transmembrane</keyword>
<dbReference type="InterPro" id="IPR036179">
    <property type="entry name" value="Ig-like_dom_sf"/>
</dbReference>
<keyword evidence="8" id="KW-1133">Transmembrane helix</keyword>
<keyword evidence="4 8" id="KW-0472">Membrane</keyword>
<dbReference type="InterPro" id="IPR007110">
    <property type="entry name" value="Ig-like_dom"/>
</dbReference>
<dbReference type="PROSITE" id="PS50835">
    <property type="entry name" value="IG_LIKE"/>
    <property type="match status" value="2"/>
</dbReference>
<dbReference type="SMART" id="SM00409">
    <property type="entry name" value="IG"/>
    <property type="match status" value="2"/>
</dbReference>
<dbReference type="InterPro" id="IPR013783">
    <property type="entry name" value="Ig-like_fold"/>
</dbReference>
<feature type="domain" description="Ig-like" evidence="9">
    <location>
        <begin position="98"/>
        <end position="189"/>
    </location>
</feature>
<dbReference type="PANTHER" id="PTHR11481:SF64">
    <property type="entry name" value="FC RECEPTOR-LIKE PROTEIN 4"/>
    <property type="match status" value="1"/>
</dbReference>
<comment type="caution">
    <text evidence="10">The sequence shown here is derived from an EMBL/GenBank/DDBJ whole genome shotgun (WGS) entry which is preliminary data.</text>
</comment>
<dbReference type="EMBL" id="JAATJU010024340">
    <property type="protein sequence ID" value="KAH0505929.1"/>
    <property type="molecule type" value="Genomic_DNA"/>
</dbReference>
<evidence type="ECO:0000256" key="4">
    <source>
        <dbReference type="ARBA" id="ARBA00023136"/>
    </source>
</evidence>
<keyword evidence="3" id="KW-0732">Signal</keyword>
<dbReference type="Proteomes" id="UP000710432">
    <property type="component" value="Unassembled WGS sequence"/>
</dbReference>
<dbReference type="Pfam" id="PF13895">
    <property type="entry name" value="Ig_2"/>
    <property type="match status" value="1"/>
</dbReference>
<dbReference type="GO" id="GO:0006955">
    <property type="term" value="P:immune response"/>
    <property type="evidence" value="ECO:0007669"/>
    <property type="project" value="TreeGrafter"/>
</dbReference>
<keyword evidence="5" id="KW-1015">Disulfide bond</keyword>
<reference evidence="10" key="1">
    <citation type="submission" date="2020-03" db="EMBL/GenBank/DDBJ databases">
        <title>Studies in the Genomics of Life Span.</title>
        <authorList>
            <person name="Glass D."/>
        </authorList>
    </citation>
    <scope>NUCLEOTIDE SEQUENCE</scope>
    <source>
        <strain evidence="10">LTLLF</strain>
        <tissue evidence="10">Muscle</tissue>
    </source>
</reference>
<evidence type="ECO:0000256" key="3">
    <source>
        <dbReference type="ARBA" id="ARBA00022729"/>
    </source>
</evidence>
<dbReference type="SMART" id="SM00408">
    <property type="entry name" value="IGc2"/>
    <property type="match status" value="2"/>
</dbReference>
<evidence type="ECO:0000256" key="6">
    <source>
        <dbReference type="ARBA" id="ARBA00023180"/>
    </source>
</evidence>
<evidence type="ECO:0000259" key="9">
    <source>
        <dbReference type="PROSITE" id="PS50835"/>
    </source>
</evidence>
<evidence type="ECO:0000256" key="8">
    <source>
        <dbReference type="SAM" id="Phobius"/>
    </source>
</evidence>
<evidence type="ECO:0000313" key="10">
    <source>
        <dbReference type="EMBL" id="KAH0505929.1"/>
    </source>
</evidence>
<dbReference type="FunFam" id="2.60.40.10:FF:000357">
    <property type="entry name" value="Fc receptor like 1"/>
    <property type="match status" value="1"/>
</dbReference>
<keyword evidence="6" id="KW-0325">Glycoprotein</keyword>
<evidence type="ECO:0000313" key="11">
    <source>
        <dbReference type="Proteomes" id="UP000710432"/>
    </source>
</evidence>
<feature type="transmembrane region" description="Helical" evidence="8">
    <location>
        <begin position="299"/>
        <end position="318"/>
    </location>
</feature>
<accession>A0A8J6KQH8</accession>
<feature type="transmembrane region" description="Helical" evidence="8">
    <location>
        <begin position="394"/>
        <end position="411"/>
    </location>
</feature>
<evidence type="ECO:0000256" key="1">
    <source>
        <dbReference type="ARBA" id="ARBA00004236"/>
    </source>
</evidence>
<dbReference type="InterPro" id="IPR003599">
    <property type="entry name" value="Ig_sub"/>
</dbReference>
<dbReference type="CDD" id="cd00096">
    <property type="entry name" value="Ig"/>
    <property type="match status" value="1"/>
</dbReference>
<dbReference type="GO" id="GO:0007166">
    <property type="term" value="P:cell surface receptor signaling pathway"/>
    <property type="evidence" value="ECO:0007669"/>
    <property type="project" value="TreeGrafter"/>
</dbReference>
<keyword evidence="2" id="KW-1003">Cell membrane</keyword>
<dbReference type="AlphaFoldDB" id="A0A8J6KQH8"/>
<proteinExistence type="predicted"/>
<dbReference type="SUPFAM" id="SSF48726">
    <property type="entry name" value="Immunoglobulin"/>
    <property type="match status" value="3"/>
</dbReference>
<evidence type="ECO:0000256" key="2">
    <source>
        <dbReference type="ARBA" id="ARBA00022475"/>
    </source>
</evidence>
<feature type="domain" description="Ig-like" evidence="9">
    <location>
        <begin position="197"/>
        <end position="280"/>
    </location>
</feature>
<protein>
    <submittedName>
        <fullName evidence="10">Fc receptor-like protein 1</fullName>
    </submittedName>
</protein>
<dbReference type="Gene3D" id="2.60.40.10">
    <property type="entry name" value="Immunoglobulins"/>
    <property type="match status" value="3"/>
</dbReference>
<organism evidence="10 11">
    <name type="scientific">Microtus ochrogaster</name>
    <name type="common">Prairie vole</name>
    <dbReference type="NCBI Taxonomy" id="79684"/>
    <lineage>
        <taxon>Eukaryota</taxon>
        <taxon>Metazoa</taxon>
        <taxon>Chordata</taxon>
        <taxon>Craniata</taxon>
        <taxon>Vertebrata</taxon>
        <taxon>Euteleostomi</taxon>
        <taxon>Mammalia</taxon>
        <taxon>Eutheria</taxon>
        <taxon>Euarchontoglires</taxon>
        <taxon>Glires</taxon>
        <taxon>Rodentia</taxon>
        <taxon>Myomorpha</taxon>
        <taxon>Muroidea</taxon>
        <taxon>Cricetidae</taxon>
        <taxon>Arvicolinae</taxon>
        <taxon>Microtus</taxon>
    </lineage>
</organism>
<keyword evidence="10" id="KW-0675">Receptor</keyword>
<evidence type="ECO:0000256" key="7">
    <source>
        <dbReference type="ARBA" id="ARBA00023319"/>
    </source>
</evidence>
<evidence type="ECO:0000256" key="5">
    <source>
        <dbReference type="ARBA" id="ARBA00023157"/>
    </source>
</evidence>
<dbReference type="PANTHER" id="PTHR11481">
    <property type="entry name" value="IMMUNOGLOBULIN FC RECEPTOR"/>
    <property type="match status" value="1"/>
</dbReference>
<sequence>MFPYPVLEVSPSPPIEGYSMTLTCKIQLLAQRPDSQFRFCFFSDGKLLGSGCSSSPKLQFPAIWRKNPKVYQCMAEETIYKKRGKWSLPIKIPVQRIPVSDVSLETRPIGGWVMEGNKLVLICSVVNATGNITYLWYRGALGSNLETKTQHSLSAEFEITEVKRRDAEQYYCAADNGYGPVLSELVSITVRVPVSRPVLTSGDSGIQAVLGDLVELHCEALRGSPPIFYQFYHENVILGNSSAPSGGGASFNLSVTAEHSGNYYCEANNGQGAQRSEVVTLNIPVPIESGSNLTSGINAWLLGCLGLITMALIFCYWIKRKIGRRSDDPLRSPPMPVLQESSYLNSPGPEQIQSVYENVNVVRGDEIYSLVYHIQQELEPAAGAKALRPLPQQILRALILLAIAFLSGAKAQGGLHL</sequence>
<gene>
    <name evidence="10" type="ORF">LTLLF_175615</name>
</gene>
<keyword evidence="7" id="KW-0393">Immunoglobulin domain</keyword>